<evidence type="ECO:0000313" key="17">
    <source>
        <dbReference type="EMBL" id="OAY35833.1"/>
    </source>
</evidence>
<dbReference type="STRING" id="3983.A0A2C9UWF7"/>
<evidence type="ECO:0000256" key="13">
    <source>
        <dbReference type="ARBA" id="ARBA00023163"/>
    </source>
</evidence>
<keyword evidence="9 15" id="KW-0040">ANK repeat</keyword>
<dbReference type="InterPro" id="IPR002909">
    <property type="entry name" value="IPT_dom"/>
</dbReference>
<dbReference type="Pfam" id="PF12796">
    <property type="entry name" value="Ank_2"/>
    <property type="match status" value="1"/>
</dbReference>
<evidence type="ECO:0000256" key="5">
    <source>
        <dbReference type="ARBA" id="ARBA00022837"/>
    </source>
</evidence>
<dbReference type="SMART" id="SM00248">
    <property type="entry name" value="ANK"/>
    <property type="match status" value="2"/>
</dbReference>
<dbReference type="PANTHER" id="PTHR23335">
    <property type="entry name" value="CALMODULIN-BINDING TRANSCRIPTION ACTIVATOR CAMTA"/>
    <property type="match status" value="1"/>
</dbReference>
<evidence type="ECO:0000256" key="11">
    <source>
        <dbReference type="ARBA" id="ARBA00023125"/>
    </source>
</evidence>
<dbReference type="InterPro" id="IPR027417">
    <property type="entry name" value="P-loop_NTPase"/>
</dbReference>
<evidence type="ECO:0000256" key="6">
    <source>
        <dbReference type="ARBA" id="ARBA00022860"/>
    </source>
</evidence>
<dbReference type="SUPFAM" id="SSF52540">
    <property type="entry name" value="P-loop containing nucleoside triphosphate hydrolases"/>
    <property type="match status" value="1"/>
</dbReference>
<evidence type="ECO:0000256" key="3">
    <source>
        <dbReference type="ARBA" id="ARBA00022553"/>
    </source>
</evidence>
<dbReference type="Pfam" id="PF03859">
    <property type="entry name" value="CG-1"/>
    <property type="match status" value="1"/>
</dbReference>
<feature type="domain" description="CG-1" evidence="16">
    <location>
        <begin position="15"/>
        <end position="141"/>
    </location>
</feature>
<dbReference type="InterPro" id="IPR013783">
    <property type="entry name" value="Ig-like_fold"/>
</dbReference>
<dbReference type="GO" id="GO:0005634">
    <property type="term" value="C:nucleus"/>
    <property type="evidence" value="ECO:0000318"/>
    <property type="project" value="GO_Central"/>
</dbReference>
<sequence>MAEARSSPIGNQLDILQILVEARHRWLRPAEICEILRNYKQFRVAPEPQHRPPSGSLLLFDRKALRYFRKDGHNWRKKKDGKTVKEAHEKLKSGSVDVLHCYYAHGEGNENFQRRSYWMLEEELSHIVLVHYRDVKGNRANFNNVKEHEDTIPCTQEIEDTVPHSEMDTSVSSHFHHDNYQVPAQTADTISMNSAQASEYEDAESVYNHQASSGLHLFLEEQQPAREKIDASLRDHHDPVSLSSGYEGKLSAVPGRDFFSLAHADKAEDTEGASSTFQLQKHFDLPCWKDILENFTPGIESASFRPQFSSQGDTAGIIPKQEDAIPKQLLSNSLPLQKEWQNLEDASSRLSKWAMDQKLHPNSTADLTTSFHEQELLSGDLTNTLELFGTQKSGHSVQNDVQLQYSNTDQSITPEGKSIYSSTVKQLSEEGLKKLDSFSRWMSKELGDVNESHMQSSSGPYWDAVENENGIDDPKISSRVHLDTYLLGPSLSQDQLFSIIDFSPTWVYVGSKIKVLITGRFLKTPEEVENCKWSCMFGEVEVQAEVIADGVLRCQTPLNKAGMVPFYVTCSDRVACSEVREFEYRLSQDVNIIDSYSSSSSVMRFGKLLSLNSLSLPKCNTSNIVENTQLSNKISSLLKVHNEEEWNKMLKLTSEAGVSLEKVKEELLQKLLKDRLHVWLLQKAAEGGKGPSVLDEGGQGVLHLAAALGYDWALEPTIVAGVSVNFRDINGWTALHWAASCGRERTVASLVFLGAAPGALTDPTPKYPTARTPADLASANGHKGIAGYLAESALSAHLFSLNLDKQDGDVAGVPEAKAGQIVPEHSTSVNSDGDLPYGLSLKDSLAAVYNATQAAARIHQVFRVQSFQKKQLKEFGDDKYGMPHEHALSFIASKALKSGQHDEPVHAAATRIQNKFRSWKGRKEFLIIRQRIVKIQAHVRGHQVRKNYRKIVWSVGIVEKVILRWRRKGSGLRGFKSEALIGGPSMQDRSPKEDDYDFFKEGRKQTEARSQIALARVKSMHQYPEARDQYRRLLNVVTEIQETKLVGDQINNSEATAEFDDLIDVEALFDDDTFMPAAS</sequence>
<evidence type="ECO:0000256" key="12">
    <source>
        <dbReference type="ARBA" id="ARBA00023159"/>
    </source>
</evidence>
<comment type="caution">
    <text evidence="17">The sequence shown here is derived from an EMBL/GenBank/DDBJ whole genome shotgun (WGS) entry which is preliminary data.</text>
</comment>
<proteinExistence type="inferred from homology"/>
<feature type="repeat" description="ANK" evidence="15">
    <location>
        <begin position="730"/>
        <end position="762"/>
    </location>
</feature>
<dbReference type="InterPro" id="IPR002110">
    <property type="entry name" value="Ankyrin_rpt"/>
</dbReference>
<keyword evidence="3" id="KW-0597">Phosphoprotein</keyword>
<dbReference type="SUPFAM" id="SSF81296">
    <property type="entry name" value="E set domains"/>
    <property type="match status" value="1"/>
</dbReference>
<dbReference type="PANTHER" id="PTHR23335:SF30">
    <property type="entry name" value="CALMODULIN-BINDING TRANSCRIPTION ACTIVATOR 3"/>
    <property type="match status" value="1"/>
</dbReference>
<dbReference type="GO" id="GO:0006357">
    <property type="term" value="P:regulation of transcription by RNA polymerase II"/>
    <property type="evidence" value="ECO:0000318"/>
    <property type="project" value="GO_Central"/>
</dbReference>
<organism evidence="17 18">
    <name type="scientific">Manihot esculenta</name>
    <name type="common">Cassava</name>
    <name type="synonym">Jatropha manihot</name>
    <dbReference type="NCBI Taxonomy" id="3983"/>
    <lineage>
        <taxon>Eukaryota</taxon>
        <taxon>Viridiplantae</taxon>
        <taxon>Streptophyta</taxon>
        <taxon>Embryophyta</taxon>
        <taxon>Tracheophyta</taxon>
        <taxon>Spermatophyta</taxon>
        <taxon>Magnoliopsida</taxon>
        <taxon>eudicotyledons</taxon>
        <taxon>Gunneridae</taxon>
        <taxon>Pentapetalae</taxon>
        <taxon>rosids</taxon>
        <taxon>fabids</taxon>
        <taxon>Malpighiales</taxon>
        <taxon>Euphorbiaceae</taxon>
        <taxon>Crotonoideae</taxon>
        <taxon>Manihoteae</taxon>
        <taxon>Manihot</taxon>
    </lineage>
</organism>
<dbReference type="PROSITE" id="PS50096">
    <property type="entry name" value="IQ"/>
    <property type="match status" value="2"/>
</dbReference>
<reference evidence="18" key="1">
    <citation type="journal article" date="2016" name="Nat. Biotechnol.">
        <title>Sequencing wild and cultivated cassava and related species reveals extensive interspecific hybridization and genetic diversity.</title>
        <authorList>
            <person name="Bredeson J.V."/>
            <person name="Lyons J.B."/>
            <person name="Prochnik S.E."/>
            <person name="Wu G.A."/>
            <person name="Ha C.M."/>
            <person name="Edsinger-Gonzales E."/>
            <person name="Grimwood J."/>
            <person name="Schmutz J."/>
            <person name="Rabbi I.Y."/>
            <person name="Egesi C."/>
            <person name="Nauluvula P."/>
            <person name="Lebot V."/>
            <person name="Ndunguru J."/>
            <person name="Mkamilo G."/>
            <person name="Bart R.S."/>
            <person name="Setter T.L."/>
            <person name="Gleadow R.M."/>
            <person name="Kulakow P."/>
            <person name="Ferguson M.E."/>
            <person name="Rounsley S."/>
            <person name="Rokhsar D.S."/>
        </authorList>
    </citation>
    <scope>NUCLEOTIDE SEQUENCE [LARGE SCALE GENOMIC DNA]</scope>
    <source>
        <strain evidence="18">cv. AM560-2</strain>
    </source>
</reference>
<evidence type="ECO:0000256" key="7">
    <source>
        <dbReference type="ARBA" id="ARBA00023015"/>
    </source>
</evidence>
<evidence type="ECO:0000256" key="10">
    <source>
        <dbReference type="ARBA" id="ARBA00023054"/>
    </source>
</evidence>
<dbReference type="AlphaFoldDB" id="A0A2C9UWF7"/>
<evidence type="ECO:0000256" key="4">
    <source>
        <dbReference type="ARBA" id="ARBA00022737"/>
    </source>
</evidence>
<dbReference type="GO" id="GO:0003712">
    <property type="term" value="F:transcription coregulator activity"/>
    <property type="evidence" value="ECO:0000318"/>
    <property type="project" value="GO_Central"/>
</dbReference>
<dbReference type="InterPro" id="IPR014756">
    <property type="entry name" value="Ig_E-set"/>
</dbReference>
<gene>
    <name evidence="17" type="ORF">MANES_12G134300v8</name>
</gene>
<keyword evidence="13" id="KW-0804">Transcription</keyword>
<keyword evidence="12" id="KW-0010">Activator</keyword>
<dbReference type="OrthoDB" id="407555at2759"/>
<keyword evidence="10" id="KW-0175">Coiled coil</keyword>
<comment type="similarity">
    <text evidence="2">Belongs to the CAMTA family.</text>
</comment>
<protein>
    <recommendedName>
        <fullName evidence="16">CG-1 domain-containing protein</fullName>
    </recommendedName>
</protein>
<keyword evidence="18" id="KW-1185">Reference proteome</keyword>
<dbReference type="FunFam" id="2.60.40.10:FF:000314">
    <property type="entry name" value="Calmodulin-binding transcription activator 2"/>
    <property type="match status" value="1"/>
</dbReference>
<dbReference type="PROSITE" id="PS50088">
    <property type="entry name" value="ANK_REPEAT"/>
    <property type="match status" value="1"/>
</dbReference>
<keyword evidence="6" id="KW-0112">Calmodulin-binding</keyword>
<accession>A0A2C9UWF7</accession>
<dbReference type="EMBL" id="CM004398">
    <property type="protein sequence ID" value="OAY35833.1"/>
    <property type="molecule type" value="Genomic_DNA"/>
</dbReference>
<keyword evidence="4" id="KW-0677">Repeat</keyword>
<dbReference type="SMART" id="SM00015">
    <property type="entry name" value="IQ"/>
    <property type="match status" value="2"/>
</dbReference>
<dbReference type="SUPFAM" id="SSF48403">
    <property type="entry name" value="Ankyrin repeat"/>
    <property type="match status" value="1"/>
</dbReference>
<dbReference type="Proteomes" id="UP000091857">
    <property type="component" value="Chromosome 12"/>
</dbReference>
<evidence type="ECO:0000256" key="8">
    <source>
        <dbReference type="ARBA" id="ARBA00023016"/>
    </source>
</evidence>
<keyword evidence="7" id="KW-0805">Transcription regulation</keyword>
<dbReference type="Pfam" id="PF01833">
    <property type="entry name" value="TIG"/>
    <property type="match status" value="1"/>
</dbReference>
<dbReference type="SMART" id="SM01076">
    <property type="entry name" value="CG-1"/>
    <property type="match status" value="1"/>
</dbReference>
<dbReference type="InterPro" id="IPR005559">
    <property type="entry name" value="CG-1_dom"/>
</dbReference>
<dbReference type="OMA" id="NDSFTRW"/>
<dbReference type="SMR" id="A0A2C9UWF7"/>
<keyword evidence="11" id="KW-0238">DNA-binding</keyword>
<dbReference type="GO" id="GO:0009409">
    <property type="term" value="P:response to cold"/>
    <property type="evidence" value="ECO:0007669"/>
    <property type="project" value="UniProtKB-ARBA"/>
</dbReference>
<dbReference type="Gene3D" id="1.20.5.190">
    <property type="match status" value="1"/>
</dbReference>
<evidence type="ECO:0000256" key="2">
    <source>
        <dbReference type="ARBA" id="ARBA00008267"/>
    </source>
</evidence>
<name>A0A2C9UWF7_MANES</name>
<dbReference type="InterPro" id="IPR000048">
    <property type="entry name" value="IQ_motif_EF-hand-BS"/>
</dbReference>
<dbReference type="GO" id="GO:0005516">
    <property type="term" value="F:calmodulin binding"/>
    <property type="evidence" value="ECO:0007669"/>
    <property type="project" value="UniProtKB-KW"/>
</dbReference>
<dbReference type="Gramene" id="Manes.12G134300.1.v8.1">
    <property type="protein sequence ID" value="Manes.12G134300.1.v8.1.CDS"/>
    <property type="gene ID" value="Manes.12G134300.v8.1"/>
</dbReference>
<dbReference type="Gene3D" id="1.25.40.20">
    <property type="entry name" value="Ankyrin repeat-containing domain"/>
    <property type="match status" value="1"/>
</dbReference>
<dbReference type="GO" id="GO:0003690">
    <property type="term" value="F:double-stranded DNA binding"/>
    <property type="evidence" value="ECO:0000318"/>
    <property type="project" value="GO_Central"/>
</dbReference>
<keyword evidence="14" id="KW-0539">Nucleus</keyword>
<evidence type="ECO:0000256" key="1">
    <source>
        <dbReference type="ARBA" id="ARBA00004123"/>
    </source>
</evidence>
<evidence type="ECO:0000256" key="14">
    <source>
        <dbReference type="ARBA" id="ARBA00023242"/>
    </source>
</evidence>
<keyword evidence="5" id="KW-0106">Calcium</keyword>
<evidence type="ECO:0000256" key="9">
    <source>
        <dbReference type="ARBA" id="ARBA00023043"/>
    </source>
</evidence>
<dbReference type="PROSITE" id="PS51437">
    <property type="entry name" value="CG_1"/>
    <property type="match status" value="1"/>
</dbReference>
<dbReference type="CDD" id="cd23767">
    <property type="entry name" value="IQCD"/>
    <property type="match status" value="1"/>
</dbReference>
<comment type="subcellular location">
    <subcellularLocation>
        <location evidence="1">Nucleus</location>
    </subcellularLocation>
</comment>
<evidence type="ECO:0000313" key="18">
    <source>
        <dbReference type="Proteomes" id="UP000091857"/>
    </source>
</evidence>
<dbReference type="FunFam" id="1.20.5.190:FF:000003">
    <property type="entry name" value="Calmodulin-binding transcription activator 2"/>
    <property type="match status" value="1"/>
</dbReference>
<dbReference type="Gene3D" id="2.60.40.10">
    <property type="entry name" value="Immunoglobulins"/>
    <property type="match status" value="1"/>
</dbReference>
<dbReference type="InterPro" id="IPR036770">
    <property type="entry name" value="Ankyrin_rpt-contain_sf"/>
</dbReference>
<evidence type="ECO:0000256" key="15">
    <source>
        <dbReference type="PROSITE-ProRule" id="PRU00023"/>
    </source>
</evidence>
<dbReference type="Pfam" id="PF00612">
    <property type="entry name" value="IQ"/>
    <property type="match status" value="2"/>
</dbReference>
<keyword evidence="8" id="KW-0346">Stress response</keyword>
<evidence type="ECO:0000259" key="16">
    <source>
        <dbReference type="PROSITE" id="PS51437"/>
    </source>
</evidence>